<feature type="compositionally biased region" description="Polar residues" evidence="1">
    <location>
        <begin position="424"/>
        <end position="434"/>
    </location>
</feature>
<comment type="caution">
    <text evidence="2">The sequence shown here is derived from an EMBL/GenBank/DDBJ whole genome shotgun (WGS) entry which is preliminary data.</text>
</comment>
<feature type="compositionally biased region" description="Polar residues" evidence="1">
    <location>
        <begin position="69"/>
        <end position="80"/>
    </location>
</feature>
<sequence length="478" mass="53845">MSLPFHVLRNSHNFSKSLGVKPVWLRSAGGSIATRGIGNCYNSQLLPHPPRPPRPPHPPIFSQKLLPQGDNSPDFSDNLSPSRHCTSSVITAASVLARKNEDEFKQWVTAVRLGTDIITSIPSGSPYDAIHTIQQESKRFPHWLALESSSQLQHVGGAYRLVKTLLCATVSQASTFGVINFHHQDDSELSSAIGVILQTCFRNKTLRRRSCQPTKMDRRIIIDTMLDHICDYDENTFFKYGTEQYVKLPKAENKRFHVSNTKADGVLYLDIPDFPAYLANAGFREVGSAFIPGRRVNLEVIHCITKFKRDGSGKNQALMGIVSGLYQKKVLNMAHQLVFGIFQHQKDFLQVVAGAWRDNRIHVYNVGSYSLSNPLHTVRLYLVLRGIRKLAHTYLEQLRESQEQLEYQVETSPPVDEWAKDRMNSSYGNSSEMDNQALHGAGRQTEQDSKPSALGGWKSHDELISYLQSIKRMATEET</sequence>
<feature type="region of interest" description="Disordered" evidence="1">
    <location>
        <begin position="43"/>
        <end position="80"/>
    </location>
</feature>
<dbReference type="Proteomes" id="UP000663841">
    <property type="component" value="Unassembled WGS sequence"/>
</dbReference>
<evidence type="ECO:0000313" key="3">
    <source>
        <dbReference type="Proteomes" id="UP000663841"/>
    </source>
</evidence>
<name>A0A8H3H428_9AGAM</name>
<protein>
    <submittedName>
        <fullName evidence="2">Uncharacterized protein</fullName>
    </submittedName>
</protein>
<dbReference type="EMBL" id="CAJMWW010000670">
    <property type="protein sequence ID" value="CAE6482904.1"/>
    <property type="molecule type" value="Genomic_DNA"/>
</dbReference>
<feature type="region of interest" description="Disordered" evidence="1">
    <location>
        <begin position="418"/>
        <end position="457"/>
    </location>
</feature>
<dbReference type="AlphaFoldDB" id="A0A8H3H428"/>
<evidence type="ECO:0000313" key="2">
    <source>
        <dbReference type="EMBL" id="CAE6482904.1"/>
    </source>
</evidence>
<reference evidence="2" key="1">
    <citation type="submission" date="2021-01" db="EMBL/GenBank/DDBJ databases">
        <authorList>
            <person name="Kaushik A."/>
        </authorList>
    </citation>
    <scope>NUCLEOTIDE SEQUENCE</scope>
    <source>
        <strain evidence="2">AG3-T5</strain>
    </source>
</reference>
<gene>
    <name evidence="2" type="ORF">RDB_LOCUS213384</name>
</gene>
<feature type="compositionally biased region" description="Pro residues" evidence="1">
    <location>
        <begin position="47"/>
        <end position="59"/>
    </location>
</feature>
<evidence type="ECO:0000256" key="1">
    <source>
        <dbReference type="SAM" id="MobiDB-lite"/>
    </source>
</evidence>
<proteinExistence type="predicted"/>
<accession>A0A8H3H428</accession>
<organism evidence="2 3">
    <name type="scientific">Rhizoctonia solani</name>
    <dbReference type="NCBI Taxonomy" id="456999"/>
    <lineage>
        <taxon>Eukaryota</taxon>
        <taxon>Fungi</taxon>
        <taxon>Dikarya</taxon>
        <taxon>Basidiomycota</taxon>
        <taxon>Agaricomycotina</taxon>
        <taxon>Agaricomycetes</taxon>
        <taxon>Cantharellales</taxon>
        <taxon>Ceratobasidiaceae</taxon>
        <taxon>Rhizoctonia</taxon>
    </lineage>
</organism>